<feature type="compositionally biased region" description="Pro residues" evidence="1">
    <location>
        <begin position="30"/>
        <end position="51"/>
    </location>
</feature>
<name>A0A125SVF2_9VIRU</name>
<evidence type="ECO:0000256" key="1">
    <source>
        <dbReference type="SAM" id="MobiDB-lite"/>
    </source>
</evidence>
<dbReference type="EMBL" id="LC107516">
    <property type="protein sequence ID" value="BAU45639.1"/>
    <property type="molecule type" value="Genomic_RNA"/>
</dbReference>
<protein>
    <submittedName>
        <fullName evidence="2">Uncharacterized protein</fullName>
    </submittedName>
</protein>
<evidence type="ECO:0000313" key="2">
    <source>
        <dbReference type="EMBL" id="BAU45639.1"/>
    </source>
</evidence>
<feature type="compositionally biased region" description="Polar residues" evidence="1">
    <location>
        <begin position="58"/>
        <end position="72"/>
    </location>
</feature>
<feature type="compositionally biased region" description="Low complexity" evidence="1">
    <location>
        <begin position="94"/>
        <end position="109"/>
    </location>
</feature>
<proteinExistence type="predicted"/>
<gene>
    <name evidence="2" type="primary">ORF6</name>
</gene>
<accession>A0A125SVF2</accession>
<sequence>MLGPPSESRRQRRPSTPSLWSTSVSTRALPHPPASLEPLPPPPSPCPPWPEPFWSWYPSESSVGTSPSTFGTLASPPTPPRPHGKLGISQRTRSLPASTSSTGSSTRPPSSHPKGSSESLRKPNGSPTQPPSPSTSLRQPPSAPTSRPPPPSLPVGG</sequence>
<organism evidence="2">
    <name type="scientific">Hydrangea ringspot virus</name>
    <dbReference type="NCBI Taxonomy" id="112228"/>
    <lineage>
        <taxon>Viruses</taxon>
        <taxon>Riboviria</taxon>
        <taxon>Orthornavirae</taxon>
        <taxon>Kitrinoviricota</taxon>
        <taxon>Alsuviricetes</taxon>
        <taxon>Tymovirales</taxon>
        <taxon>Alphaflexiviridae</taxon>
        <taxon>Potexvirus</taxon>
        <taxon>Potexvirus hydrangeae</taxon>
    </lineage>
</organism>
<reference evidence="2" key="1">
    <citation type="journal article" date="2016" name="Genome Announc.">
        <title>Complete Genome Sequences of Two Hydrangea Ringspot Virus Isolates from Japan.</title>
        <authorList>
            <person name="Yusa A."/>
            <person name="Iwabuchi N."/>
            <person name="Koinuma H."/>
            <person name="Keima T."/>
            <person name="Neriya Y."/>
            <person name="Hashimoto M."/>
            <person name="Maejima K."/>
            <person name="Yamaji Y."/>
            <person name="Namba S."/>
        </authorList>
    </citation>
    <scope>NUCLEOTIDE SEQUENCE</scope>
    <source>
        <strain evidence="2">Gu1</strain>
    </source>
</reference>
<feature type="region of interest" description="Disordered" evidence="1">
    <location>
        <begin position="1"/>
        <end position="157"/>
    </location>
</feature>
<feature type="compositionally biased region" description="Pro residues" evidence="1">
    <location>
        <begin position="141"/>
        <end position="157"/>
    </location>
</feature>